<evidence type="ECO:0000256" key="2">
    <source>
        <dbReference type="ARBA" id="ARBA00022679"/>
    </source>
</evidence>
<evidence type="ECO:0000259" key="4">
    <source>
        <dbReference type="PROSITE" id="PS52004"/>
    </source>
</evidence>
<dbReference type="InterPro" id="IPR018201">
    <property type="entry name" value="Ketoacyl_synth_AS"/>
</dbReference>
<dbReference type="InterPro" id="IPR000794">
    <property type="entry name" value="Beta-ketoacyl_synthase"/>
</dbReference>
<dbReference type="RefSeq" id="WP_086781283.1">
    <property type="nucleotide sequence ID" value="NZ_JAGIOO010000001.1"/>
</dbReference>
<dbReference type="CDD" id="cd00834">
    <property type="entry name" value="KAS_I_II"/>
    <property type="match status" value="1"/>
</dbReference>
<dbReference type="SUPFAM" id="SSF53901">
    <property type="entry name" value="Thiolase-like"/>
    <property type="match status" value="2"/>
</dbReference>
<evidence type="ECO:0000313" key="5">
    <source>
        <dbReference type="EMBL" id="MBP2473506.1"/>
    </source>
</evidence>
<evidence type="ECO:0000256" key="1">
    <source>
        <dbReference type="ARBA" id="ARBA00008467"/>
    </source>
</evidence>
<protein>
    <submittedName>
        <fullName evidence="5">3-oxoacyl-[acyl-carrier-protein] synthase II</fullName>
        <ecNumber evidence="5">2.3.1.179</ecNumber>
    </submittedName>
</protein>
<feature type="domain" description="Ketosynthase family 3 (KS3)" evidence="4">
    <location>
        <begin position="5"/>
        <end position="411"/>
    </location>
</feature>
<evidence type="ECO:0000313" key="6">
    <source>
        <dbReference type="Proteomes" id="UP001519363"/>
    </source>
</evidence>
<sequence length="414" mass="42706">MAEDDRRVVVTGYGVLSPLGETWAATWRGLVEGRGGIRALTTVDTTGLPVRFGGELAGFQAGAHLPEPLVARTGRATHLALVAAQDALADAGLTLTDAPDRAAVLLGTVGAPTTAVLRSHEAFTRRGFKGVHPYAFAGAGVVTGAAEVALHVGAQGPCASLVTACATGATCVGEGMRLIQAGRADVVLAGGAEDSLTRLDIATAARAGALSRRNDDPAGASRPFDRARDGFVMSAGAAVLVLESAAHARDRGAEVRAELAGYGASTDAFHLAAPQPDGRIAERAVRAALAEARLDPADLGHVNAHGTGTPRNDTTEIRLLRRVFGHRLPRIPVSATKSATGHLLAAAGALEAVLAVQAIRDGVLPPTLNLTDPEHPDLDLVPHTARTRRVDSVLSNSFGFGGHNAALLLRRWRP</sequence>
<comment type="caution">
    <text evidence="5">The sequence shown here is derived from an EMBL/GenBank/DDBJ whole genome shotgun (WGS) entry which is preliminary data.</text>
</comment>
<dbReference type="EMBL" id="JAGIOO010000001">
    <property type="protein sequence ID" value="MBP2473506.1"/>
    <property type="molecule type" value="Genomic_DNA"/>
</dbReference>
<dbReference type="EC" id="2.3.1.179" evidence="5"/>
<dbReference type="InterPro" id="IPR016039">
    <property type="entry name" value="Thiolase-like"/>
</dbReference>
<dbReference type="PANTHER" id="PTHR11712:SF336">
    <property type="entry name" value="3-OXOACYL-[ACYL-CARRIER-PROTEIN] SYNTHASE, MITOCHONDRIAL"/>
    <property type="match status" value="1"/>
</dbReference>
<dbReference type="NCBIfam" id="NF005589">
    <property type="entry name" value="PRK07314.1"/>
    <property type="match status" value="1"/>
</dbReference>
<dbReference type="PROSITE" id="PS00606">
    <property type="entry name" value="KS3_1"/>
    <property type="match status" value="1"/>
</dbReference>
<dbReference type="PANTHER" id="PTHR11712">
    <property type="entry name" value="POLYKETIDE SYNTHASE-RELATED"/>
    <property type="match status" value="1"/>
</dbReference>
<dbReference type="SMART" id="SM00825">
    <property type="entry name" value="PKS_KS"/>
    <property type="match status" value="1"/>
</dbReference>
<reference evidence="5 6" key="1">
    <citation type="submission" date="2021-03" db="EMBL/GenBank/DDBJ databases">
        <title>Sequencing the genomes of 1000 actinobacteria strains.</title>
        <authorList>
            <person name="Klenk H.-P."/>
        </authorList>
    </citation>
    <scope>NUCLEOTIDE SEQUENCE [LARGE SCALE GENOMIC DNA]</scope>
    <source>
        <strain evidence="5 6">DSM 44580</strain>
    </source>
</reference>
<dbReference type="InterPro" id="IPR020841">
    <property type="entry name" value="PKS_Beta-ketoAc_synthase_dom"/>
</dbReference>
<keyword evidence="6" id="KW-1185">Reference proteome</keyword>
<keyword evidence="5" id="KW-0012">Acyltransferase</keyword>
<accession>A0ABS5AA97</accession>
<dbReference type="Proteomes" id="UP001519363">
    <property type="component" value="Unassembled WGS sequence"/>
</dbReference>
<gene>
    <name evidence="5" type="ORF">JOF53_002378</name>
</gene>
<dbReference type="PROSITE" id="PS52004">
    <property type="entry name" value="KS3_2"/>
    <property type="match status" value="1"/>
</dbReference>
<evidence type="ECO:0000256" key="3">
    <source>
        <dbReference type="RuleBase" id="RU003694"/>
    </source>
</evidence>
<keyword evidence="2 3" id="KW-0808">Transferase</keyword>
<comment type="similarity">
    <text evidence="1 3">Belongs to the thiolase-like superfamily. Beta-ketoacyl-ACP synthases family.</text>
</comment>
<dbReference type="InterPro" id="IPR014031">
    <property type="entry name" value="Ketoacyl_synth_C"/>
</dbReference>
<name>A0ABS5AA97_9PSEU</name>
<dbReference type="InterPro" id="IPR014030">
    <property type="entry name" value="Ketoacyl_synth_N"/>
</dbReference>
<dbReference type="Pfam" id="PF02801">
    <property type="entry name" value="Ketoacyl-synt_C"/>
    <property type="match status" value="1"/>
</dbReference>
<dbReference type="Gene3D" id="3.40.47.10">
    <property type="match status" value="1"/>
</dbReference>
<dbReference type="Pfam" id="PF00109">
    <property type="entry name" value="ketoacyl-synt"/>
    <property type="match status" value="1"/>
</dbReference>
<proteinExistence type="inferred from homology"/>
<organism evidence="5 6">
    <name type="scientific">Crossiella equi</name>
    <dbReference type="NCBI Taxonomy" id="130796"/>
    <lineage>
        <taxon>Bacteria</taxon>
        <taxon>Bacillati</taxon>
        <taxon>Actinomycetota</taxon>
        <taxon>Actinomycetes</taxon>
        <taxon>Pseudonocardiales</taxon>
        <taxon>Pseudonocardiaceae</taxon>
        <taxon>Crossiella</taxon>
    </lineage>
</organism>
<dbReference type="GO" id="GO:0004315">
    <property type="term" value="F:3-oxoacyl-[acyl-carrier-protein] synthase activity"/>
    <property type="evidence" value="ECO:0007669"/>
    <property type="project" value="UniProtKB-EC"/>
</dbReference>